<evidence type="ECO:0000256" key="2">
    <source>
        <dbReference type="ARBA" id="ARBA00023002"/>
    </source>
</evidence>
<dbReference type="RefSeq" id="WP_004202957.1">
    <property type="nucleotide sequence ID" value="NZ_AP028081.1"/>
</dbReference>
<accession>A0A069B1Q2</accession>
<dbReference type="EMBL" id="JQIM01000010">
    <property type="protein sequence ID" value="KGX06057.1"/>
    <property type="molecule type" value="Genomic_DNA"/>
</dbReference>
<dbReference type="InterPro" id="IPR050411">
    <property type="entry name" value="AlphaKG_dependent_hydroxylases"/>
</dbReference>
<gene>
    <name evidence="4" type="ORF">Y036_1497</name>
</gene>
<organism evidence="4 5">
    <name type="scientific">Burkholderia pseudomallei</name>
    <name type="common">Pseudomonas pseudomallei</name>
    <dbReference type="NCBI Taxonomy" id="28450"/>
    <lineage>
        <taxon>Bacteria</taxon>
        <taxon>Pseudomonadati</taxon>
        <taxon>Pseudomonadota</taxon>
        <taxon>Betaproteobacteria</taxon>
        <taxon>Burkholderiales</taxon>
        <taxon>Burkholderiaceae</taxon>
        <taxon>Burkholderia</taxon>
        <taxon>pseudomallei group</taxon>
    </lineage>
</organism>
<dbReference type="GO" id="GO:0016706">
    <property type="term" value="F:2-oxoglutarate-dependent dioxygenase activity"/>
    <property type="evidence" value="ECO:0007669"/>
    <property type="project" value="UniProtKB-ARBA"/>
</dbReference>
<dbReference type="OMA" id="MRGRGWQ"/>
<keyword evidence="2" id="KW-0560">Oxidoreductase</keyword>
<comment type="caution">
    <text evidence="4">The sequence shown here is derived from an EMBL/GenBank/DDBJ whole genome shotgun (WGS) entry which is preliminary data.</text>
</comment>
<dbReference type="Proteomes" id="UP000030475">
    <property type="component" value="Unassembled WGS sequence"/>
</dbReference>
<dbReference type="AlphaFoldDB" id="A0A069B1Q2"/>
<keyword evidence="4" id="KW-0223">Dioxygenase</keyword>
<protein>
    <submittedName>
        <fullName evidence="4">Taurine catabolism dioxygenase TauD, TfdA family protein</fullName>
    </submittedName>
</protein>
<dbReference type="SUPFAM" id="SSF51197">
    <property type="entry name" value="Clavaminate synthase-like"/>
    <property type="match status" value="1"/>
</dbReference>
<proteinExistence type="predicted"/>
<evidence type="ECO:0000313" key="5">
    <source>
        <dbReference type="Proteomes" id="UP000030475"/>
    </source>
</evidence>
<evidence type="ECO:0000256" key="1">
    <source>
        <dbReference type="ARBA" id="ARBA00001954"/>
    </source>
</evidence>
<evidence type="ECO:0000259" key="3">
    <source>
        <dbReference type="Pfam" id="PF02668"/>
    </source>
</evidence>
<dbReference type="eggNOG" id="COG2175">
    <property type="taxonomic scope" value="Bacteria"/>
</dbReference>
<evidence type="ECO:0000313" key="4">
    <source>
        <dbReference type="EMBL" id="KGX06057.1"/>
    </source>
</evidence>
<dbReference type="PANTHER" id="PTHR10696">
    <property type="entry name" value="GAMMA-BUTYROBETAINE HYDROXYLASE-RELATED"/>
    <property type="match status" value="1"/>
</dbReference>
<dbReference type="Gene3D" id="3.60.130.10">
    <property type="entry name" value="Clavaminate synthase-like"/>
    <property type="match status" value="1"/>
</dbReference>
<dbReference type="KEGG" id="but:X994_2216"/>
<sequence length="355" mass="39872">MSEIRDSITFQNAAALKAQARLGPGVICGLRSERAPLPLVVSPHGDSALAADRDAALAWFDARRAAFDALLLEHGGLLLRGFAVPDTHAFRALTDRYPPHAFGYIAGASPRKAIDGNVYESTHLPAPYKLSLHQEKAYMSHYPRLIAFYCRQAAAVGGETPLSDMRAVTRRLPARTLERFRGKGVMYRRNFSAKPMPAHFNQFYRRWQDAFMTDERAEVESLCRATQLEYEWLPDGSLTVTHVGPATVVHPRTGEEVWFNHASTQHINARVVHPTILRALQSFYKTRAALPYDIRYGDGTPMPAEDLDPVYDAIDAEETAFRWREQDVLLLDNILVAHGRNPYSGQRDIQVAMMD</sequence>
<reference evidence="4 5" key="1">
    <citation type="submission" date="2014-08" db="EMBL/GenBank/DDBJ databases">
        <authorList>
            <person name="Bunnell A."/>
            <person name="Chain P.S."/>
            <person name="Chertkov O."/>
            <person name="Currie B.J."/>
            <person name="Daligault H.E."/>
            <person name="Davenport K.W."/>
            <person name="Davis C."/>
            <person name="Gleasner C.D."/>
            <person name="Johnson S.L."/>
            <person name="Kaestli M."/>
            <person name="Koren S."/>
            <person name="Kunde Y.A."/>
            <person name="Mayo M."/>
            <person name="McMurry K.K."/>
            <person name="Price E.P."/>
            <person name="Reitenga K.G."/>
            <person name="Robison R."/>
            <person name="Rosovitz M.J."/>
            <person name="Sarovich D.S."/>
            <person name="Teshima H."/>
        </authorList>
    </citation>
    <scope>NUCLEOTIDE SEQUENCE [LARGE SCALE GENOMIC DNA]</scope>
    <source>
        <strain evidence="4 5">MSHR44</strain>
    </source>
</reference>
<comment type="cofactor">
    <cofactor evidence="1">
        <name>Fe(2+)</name>
        <dbReference type="ChEBI" id="CHEBI:29033"/>
    </cofactor>
</comment>
<dbReference type="InterPro" id="IPR042098">
    <property type="entry name" value="TauD-like_sf"/>
</dbReference>
<dbReference type="Pfam" id="PF02668">
    <property type="entry name" value="TauD"/>
    <property type="match status" value="1"/>
</dbReference>
<feature type="domain" description="TauD/TfdA-like" evidence="3">
    <location>
        <begin position="59"/>
        <end position="353"/>
    </location>
</feature>
<dbReference type="InterPro" id="IPR003819">
    <property type="entry name" value="TauD/TfdA-like"/>
</dbReference>
<dbReference type="PANTHER" id="PTHR10696:SF21">
    <property type="entry name" value="TAUD_TFDA-LIKE DOMAIN-CONTAINING PROTEIN"/>
    <property type="match status" value="1"/>
</dbReference>
<name>A0A069B1Q2_BURPE</name>